<organism evidence="1 2">
    <name type="scientific">Rickenella mellea</name>
    <dbReference type="NCBI Taxonomy" id="50990"/>
    <lineage>
        <taxon>Eukaryota</taxon>
        <taxon>Fungi</taxon>
        <taxon>Dikarya</taxon>
        <taxon>Basidiomycota</taxon>
        <taxon>Agaricomycotina</taxon>
        <taxon>Agaricomycetes</taxon>
        <taxon>Hymenochaetales</taxon>
        <taxon>Rickenellaceae</taxon>
        <taxon>Rickenella</taxon>
    </lineage>
</organism>
<proteinExistence type="predicted"/>
<dbReference type="OrthoDB" id="3256525at2759"/>
<reference evidence="1 2" key="1">
    <citation type="submission" date="2018-06" db="EMBL/GenBank/DDBJ databases">
        <title>A transcriptomic atlas of mushroom development highlights an independent origin of complex multicellularity.</title>
        <authorList>
            <consortium name="DOE Joint Genome Institute"/>
            <person name="Krizsan K."/>
            <person name="Almasi E."/>
            <person name="Merenyi Z."/>
            <person name="Sahu N."/>
            <person name="Viragh M."/>
            <person name="Koszo T."/>
            <person name="Mondo S."/>
            <person name="Kiss B."/>
            <person name="Balint B."/>
            <person name="Kues U."/>
            <person name="Barry K."/>
            <person name="Hegedus J.C."/>
            <person name="Henrissat B."/>
            <person name="Johnson J."/>
            <person name="Lipzen A."/>
            <person name="Ohm R."/>
            <person name="Nagy I."/>
            <person name="Pangilinan J."/>
            <person name="Yan J."/>
            <person name="Xiong Y."/>
            <person name="Grigoriev I.V."/>
            <person name="Hibbett D.S."/>
            <person name="Nagy L.G."/>
        </authorList>
    </citation>
    <scope>NUCLEOTIDE SEQUENCE [LARGE SCALE GENOMIC DNA]</scope>
    <source>
        <strain evidence="1 2">SZMC22713</strain>
    </source>
</reference>
<keyword evidence="2" id="KW-1185">Reference proteome</keyword>
<dbReference type="AlphaFoldDB" id="A0A4Y7PVV1"/>
<accession>A0A4Y7PVV1</accession>
<dbReference type="EMBL" id="ML170199">
    <property type="protein sequence ID" value="TDL19191.1"/>
    <property type="molecule type" value="Genomic_DNA"/>
</dbReference>
<evidence type="ECO:0000313" key="1">
    <source>
        <dbReference type="EMBL" id="TDL19191.1"/>
    </source>
</evidence>
<dbReference type="Proteomes" id="UP000294933">
    <property type="component" value="Unassembled WGS sequence"/>
</dbReference>
<evidence type="ECO:0000313" key="2">
    <source>
        <dbReference type="Proteomes" id="UP000294933"/>
    </source>
</evidence>
<protein>
    <recommendedName>
        <fullName evidence="3">F-box domain-containing protein</fullName>
    </recommendedName>
</protein>
<sequence>MAPPAFPPEIHSLIIRFATYTPVYFDSPDPQYWPVDGELYSGIAADYTTKKALMLVSRQFRRMSLPYLYEVVEVHKSSNMHRLAEVLDMRSSENTSSGQQNPRKIVHLFVSVLETNDGRGKLAVFNSLGRVLTRCRSLQGFGLLDAAPYTLDTPCDWWISIPKGIRFADWHGSIMACDFAQMIDGISESLMALRISKSPYQTSSPRVSLPRLTHLSILEGIWDH</sequence>
<evidence type="ECO:0008006" key="3">
    <source>
        <dbReference type="Google" id="ProtNLM"/>
    </source>
</evidence>
<dbReference type="VEuPathDB" id="FungiDB:BD410DRAFT_447676"/>
<gene>
    <name evidence="1" type="ORF">BD410DRAFT_447676</name>
</gene>
<name>A0A4Y7PVV1_9AGAM</name>